<proteinExistence type="predicted"/>
<organism evidence="1 2">
    <name type="scientific">Mycolicibacterium phlei DSM 43239 = CCUG 21000</name>
    <dbReference type="NCBI Taxonomy" id="1226750"/>
    <lineage>
        <taxon>Bacteria</taxon>
        <taxon>Bacillati</taxon>
        <taxon>Actinomycetota</taxon>
        <taxon>Actinomycetes</taxon>
        <taxon>Mycobacteriales</taxon>
        <taxon>Mycobacteriaceae</taxon>
        <taxon>Mycolicibacterium</taxon>
    </lineage>
</organism>
<name>A0A5N5V894_MYCPH</name>
<evidence type="ECO:0000313" key="1">
    <source>
        <dbReference type="EMBL" id="KAB7756729.1"/>
    </source>
</evidence>
<comment type="caution">
    <text evidence="1">The sequence shown here is derived from an EMBL/GenBank/DDBJ whole genome shotgun (WGS) entry which is preliminary data.</text>
</comment>
<sequence length="61" mass="6761">MSDGGVADRFAHDIVTFMGNSAPYGWPSADEKLPGLGLTREELARRYQQSLQDPPRQMPTP</sequence>
<gene>
    <name evidence="1" type="ORF">MPHL21000_10985</name>
</gene>
<dbReference type="RefSeq" id="WP_003886420.1">
    <property type="nucleotide sequence ID" value="NZ_ANBO01000023.1"/>
</dbReference>
<dbReference type="GeneID" id="74301927"/>
<protein>
    <submittedName>
        <fullName evidence="1">Uncharacterized protein</fullName>
    </submittedName>
</protein>
<reference evidence="1 2" key="1">
    <citation type="submission" date="2012-10" db="EMBL/GenBank/DDBJ databases">
        <title>The draft sequence of the Mycobacterium pheli genome.</title>
        <authorList>
            <person name="Pettersson B.M.F."/>
            <person name="Das S."/>
            <person name="Dasgupta S."/>
            <person name="Bhattacharya A."/>
            <person name="Kirsebom L.A."/>
        </authorList>
    </citation>
    <scope>NUCLEOTIDE SEQUENCE [LARGE SCALE GENOMIC DNA]</scope>
    <source>
        <strain evidence="1 2">CCUG 21000</strain>
    </source>
</reference>
<dbReference type="AlphaFoldDB" id="A0A5N5V894"/>
<accession>A0A5N5V894</accession>
<dbReference type="Proteomes" id="UP000325690">
    <property type="component" value="Unassembled WGS sequence"/>
</dbReference>
<evidence type="ECO:0000313" key="2">
    <source>
        <dbReference type="Proteomes" id="UP000325690"/>
    </source>
</evidence>
<keyword evidence="2" id="KW-1185">Reference proteome</keyword>
<dbReference type="EMBL" id="ANBP01000012">
    <property type="protein sequence ID" value="KAB7756729.1"/>
    <property type="molecule type" value="Genomic_DNA"/>
</dbReference>